<dbReference type="OMA" id="YNIAMRQ"/>
<evidence type="ECO:0000256" key="4">
    <source>
        <dbReference type="PROSITE-ProRule" id="PRU01006"/>
    </source>
</evidence>
<sequence length="1472" mass="173289">MDKQIRKNSNETQLYKNDDKLIKQGRKYSDSLTQNYIDPLKELDKEIRDSFFFRQGVKHTDFFRLSQLDTTIDEKTQVNQIDIIHHEFTHEIIIENMEDYGAPTAICESKNYLIIGTSRSIFYIFDKREKENVFFGGIDKQNESGKVCSLAINHDELIFAAGFENGDIGIYELKSNYPRMTTIKKVFKSPIKIIQFISEYQNSLKEFCMIVFDTTGQNQKIQVDVTIVFEKRFTSVTKDKYTYQLMTQINDEMIDNHRSNSATDEHQHIRERSISDKYKETFKTQDGQSQKTEIINYLPIEEISYFDSIQSSQFFKKHFKILAMTTNDSIYVGFIMYKSIQITFQFQKSKMSSKEEEEEENKPSKPSISWGQGYFYGNNSGQPILCIGWEDHVFLIKAQLLDDEYVHFYQTAYAKFSYQVEKCVFISNSIIFIIFTNKECAIIHTSNFTLGPLDTSISKLNSCMYLDHIPEFQKLSLFCSQSKHTLFYHFGDCSAKFLLPQSLMFSFNLKKWQAYFNDRNSLDWIKLMQHGLMVQNNIIKYLGGVEDEKKKRQDEMKTFFQTLGLTYIQLSLVTDQELSQETINQILTLGTEFLLSTDNSEYLFSVVSIGIKNFGYEENFLECLQTFIEHSKLRHVPNDYLKVVMNFYSSKGRYDVLQKLILNLDLTNLDISPLLVMCMEYDLYNALIYICAKSGDFLTPLVKLFGRHQRGFEKKEQERKFGLKVLWYIQQSFSGIMIDGSKIEDKIYPQMLRNLILFVFQIENLQNLLQIDRKITLDIVFILFKQRVQGIIMKNYDIFRIEVEEENIKKYNIFQQDKITPQFVPYQRILTILLKNKDAEIDLVQKSNKSQEDKKLEIQVLEHLNNVFFSRVLELQSYPFNLDKQIEIVNFLIDNPKIFNYFEQKMLGLDAEVLSQEERIKQNILLEQGLFLTDTQKYHKKCLVRNAFLINVLRPLVPEIKNPLVMSNLIQQTELSEFTEACCFLYNFQKNYKKCFDLYYECRNPLIQTRIFEWIEQVFENQQPGVQDLKNIVIKKIKELVKLDQYKAKILIKKYFSDQQRDIILQLDQYPDDQLAILEEFVNEQDKTVTDEIKNMYIKLLCQRKPQMVIQALKEREQYPIDQALQYCKEYKVLDAQVYLNQRNGNFTDALNIQLQIIQQCWKEYVKNYSPDQINFNQNLVKNIQLNLKKGMEICYQAQKEDDSNDSLWFTMFDEVVVQEIGIQTLTSPSDLNLQSVSTQIVSELLEAMAININLNDVLDRINSNYQDIPLKAFLQTNEHFKQSFEFLTSAHTTAKQILQDHMIKIQENYLKIKNRGLSGSQLPDYRVCQFCENQIKANQQEFQNTETIVFYCGHTFHKKCVDEFIQPIACPICIENPIIYLTNYLSKNITKNLPNRLNQKEEENDSFLDEASSQAAAANGWNTTTTYSAPIAQEKPIIKQTKNKMLEKLQKFDKNKKQKVKETQDYIYSQQ</sequence>
<dbReference type="STRING" id="312017.Q233D4"/>
<proteinExistence type="predicted"/>
<dbReference type="InterPro" id="IPR000547">
    <property type="entry name" value="Clathrin_H-chain/VPS_repeat"/>
</dbReference>
<dbReference type="Pfam" id="PF23410">
    <property type="entry name" value="Beta-prop_VPS8"/>
    <property type="match status" value="1"/>
</dbReference>
<gene>
    <name evidence="6" type="ORF">TTHERM_00393150</name>
</gene>
<dbReference type="SMR" id="Q233D4"/>
<dbReference type="EMBL" id="GG662770">
    <property type="protein sequence ID" value="EAR91646.1"/>
    <property type="molecule type" value="Genomic_DNA"/>
</dbReference>
<dbReference type="PANTHER" id="PTHR12616:SF8">
    <property type="entry name" value="VACUOLAR PROTEIN SORTING-ASSOCIATED PROTEIN 8 HOMOLOG"/>
    <property type="match status" value="1"/>
</dbReference>
<dbReference type="PROSITE" id="PS50236">
    <property type="entry name" value="CHCR"/>
    <property type="match status" value="1"/>
</dbReference>
<dbReference type="InterPro" id="IPR045111">
    <property type="entry name" value="Vps41/Vps8"/>
</dbReference>
<keyword evidence="3" id="KW-0862">Zinc</keyword>
<dbReference type="Pfam" id="PF23556">
    <property type="entry name" value="TPR_Vps41"/>
    <property type="match status" value="1"/>
</dbReference>
<dbReference type="GO" id="GO:0030897">
    <property type="term" value="C:HOPS complex"/>
    <property type="evidence" value="ECO:0007669"/>
    <property type="project" value="TreeGrafter"/>
</dbReference>
<evidence type="ECO:0000256" key="1">
    <source>
        <dbReference type="ARBA" id="ARBA00022448"/>
    </source>
</evidence>
<name>Q233D4_TETTS</name>
<dbReference type="InterPro" id="IPR001841">
    <property type="entry name" value="Znf_RING"/>
</dbReference>
<dbReference type="SUPFAM" id="SSF50978">
    <property type="entry name" value="WD40 repeat-like"/>
    <property type="match status" value="1"/>
</dbReference>
<dbReference type="GO" id="GO:0006623">
    <property type="term" value="P:protein targeting to vacuole"/>
    <property type="evidence" value="ECO:0007669"/>
    <property type="project" value="InterPro"/>
</dbReference>
<keyword evidence="1" id="KW-0813">Transport</keyword>
<dbReference type="HOGENOM" id="CLU_004506_0_0_1"/>
<dbReference type="InParanoid" id="Q233D4"/>
<dbReference type="OrthoDB" id="289913at2759"/>
<dbReference type="Proteomes" id="UP000009168">
    <property type="component" value="Unassembled WGS sequence"/>
</dbReference>
<dbReference type="Gene3D" id="3.30.40.10">
    <property type="entry name" value="Zinc/RING finger domain, C3HC4 (zinc finger)"/>
    <property type="match status" value="1"/>
</dbReference>
<reference evidence="7" key="1">
    <citation type="journal article" date="2006" name="PLoS Biol.">
        <title>Macronuclear genome sequence of the ciliate Tetrahymena thermophila, a model eukaryote.</title>
        <authorList>
            <person name="Eisen J.A."/>
            <person name="Coyne R.S."/>
            <person name="Wu M."/>
            <person name="Wu D."/>
            <person name="Thiagarajan M."/>
            <person name="Wortman J.R."/>
            <person name="Badger J.H."/>
            <person name="Ren Q."/>
            <person name="Amedeo P."/>
            <person name="Jones K.M."/>
            <person name="Tallon L.J."/>
            <person name="Delcher A.L."/>
            <person name="Salzberg S.L."/>
            <person name="Silva J.C."/>
            <person name="Haas B.J."/>
            <person name="Majoros W.H."/>
            <person name="Farzad M."/>
            <person name="Carlton J.M."/>
            <person name="Smith R.K. Jr."/>
            <person name="Garg J."/>
            <person name="Pearlman R.E."/>
            <person name="Karrer K.M."/>
            <person name="Sun L."/>
            <person name="Manning G."/>
            <person name="Elde N.C."/>
            <person name="Turkewitz A.P."/>
            <person name="Asai D.J."/>
            <person name="Wilkes D.E."/>
            <person name="Wang Y."/>
            <person name="Cai H."/>
            <person name="Collins K."/>
            <person name="Stewart B.A."/>
            <person name="Lee S.R."/>
            <person name="Wilamowska K."/>
            <person name="Weinberg Z."/>
            <person name="Ruzzo W.L."/>
            <person name="Wloga D."/>
            <person name="Gaertig J."/>
            <person name="Frankel J."/>
            <person name="Tsao C.-C."/>
            <person name="Gorovsky M.A."/>
            <person name="Keeling P.J."/>
            <person name="Waller R.F."/>
            <person name="Patron N.J."/>
            <person name="Cherry J.M."/>
            <person name="Stover N.A."/>
            <person name="Krieger C.J."/>
            <person name="del Toro C."/>
            <person name="Ryder H.F."/>
            <person name="Williamson S.C."/>
            <person name="Barbeau R.A."/>
            <person name="Hamilton E.P."/>
            <person name="Orias E."/>
        </authorList>
    </citation>
    <scope>NUCLEOTIDE SEQUENCE [LARGE SCALE GENOMIC DNA]</scope>
    <source>
        <strain evidence="7">SB210</strain>
    </source>
</reference>
<dbReference type="eggNOG" id="ENOG502QZUH">
    <property type="taxonomic scope" value="Eukaryota"/>
</dbReference>
<dbReference type="InterPro" id="IPR036322">
    <property type="entry name" value="WD40_repeat_dom_sf"/>
</dbReference>
<feature type="domain" description="RING-type" evidence="5">
    <location>
        <begin position="1329"/>
        <end position="1374"/>
    </location>
</feature>
<evidence type="ECO:0000313" key="7">
    <source>
        <dbReference type="Proteomes" id="UP000009168"/>
    </source>
</evidence>
<dbReference type="SMART" id="SM00184">
    <property type="entry name" value="RING"/>
    <property type="match status" value="1"/>
</dbReference>
<organism evidence="6 7">
    <name type="scientific">Tetrahymena thermophila (strain SB210)</name>
    <dbReference type="NCBI Taxonomy" id="312017"/>
    <lineage>
        <taxon>Eukaryota</taxon>
        <taxon>Sar</taxon>
        <taxon>Alveolata</taxon>
        <taxon>Ciliophora</taxon>
        <taxon>Intramacronucleata</taxon>
        <taxon>Oligohymenophorea</taxon>
        <taxon>Hymenostomatida</taxon>
        <taxon>Tetrahymenina</taxon>
        <taxon>Tetrahymenidae</taxon>
        <taxon>Tetrahymena</taxon>
    </lineage>
</organism>
<dbReference type="GO" id="GO:0005770">
    <property type="term" value="C:late endosome"/>
    <property type="evidence" value="ECO:0007669"/>
    <property type="project" value="TreeGrafter"/>
</dbReference>
<keyword evidence="3" id="KW-0863">Zinc-finger</keyword>
<dbReference type="RefSeq" id="XP_001011891.1">
    <property type="nucleotide sequence ID" value="XM_001011891.1"/>
</dbReference>
<dbReference type="PROSITE" id="PS50089">
    <property type="entry name" value="ZF_RING_2"/>
    <property type="match status" value="1"/>
</dbReference>
<evidence type="ECO:0000256" key="3">
    <source>
        <dbReference type="PROSITE-ProRule" id="PRU00175"/>
    </source>
</evidence>
<evidence type="ECO:0000313" key="6">
    <source>
        <dbReference type="EMBL" id="EAR91646.1"/>
    </source>
</evidence>
<dbReference type="GeneID" id="7822746"/>
<keyword evidence="2" id="KW-0653">Protein transport</keyword>
<dbReference type="InterPro" id="IPR013083">
    <property type="entry name" value="Znf_RING/FYVE/PHD"/>
</dbReference>
<dbReference type="GO" id="GO:0034058">
    <property type="term" value="P:endosomal vesicle fusion"/>
    <property type="evidence" value="ECO:0007669"/>
    <property type="project" value="TreeGrafter"/>
</dbReference>
<evidence type="ECO:0000259" key="5">
    <source>
        <dbReference type="PROSITE" id="PS50089"/>
    </source>
</evidence>
<dbReference type="SUPFAM" id="SSF57850">
    <property type="entry name" value="RING/U-box"/>
    <property type="match status" value="1"/>
</dbReference>
<dbReference type="GO" id="GO:0008270">
    <property type="term" value="F:zinc ion binding"/>
    <property type="evidence" value="ECO:0007669"/>
    <property type="project" value="UniProtKB-KW"/>
</dbReference>
<dbReference type="Pfam" id="PF12816">
    <property type="entry name" value="TPR_Vps8"/>
    <property type="match status" value="1"/>
</dbReference>
<dbReference type="PANTHER" id="PTHR12616">
    <property type="entry name" value="VACUOLAR PROTEIN SORTING VPS41"/>
    <property type="match status" value="1"/>
</dbReference>
<dbReference type="KEGG" id="tet:TTHERM_00393150"/>
<keyword evidence="3" id="KW-0479">Metal-binding</keyword>
<feature type="repeat" description="CHCR" evidence="4">
    <location>
        <begin position="1040"/>
        <end position="1225"/>
    </location>
</feature>
<evidence type="ECO:0000256" key="2">
    <source>
        <dbReference type="ARBA" id="ARBA00022927"/>
    </source>
</evidence>
<accession>Q233D4</accession>
<protein>
    <submittedName>
        <fullName evidence="6">Corvet complex core vacuolar protein</fullName>
    </submittedName>
</protein>
<dbReference type="InterPro" id="IPR025941">
    <property type="entry name" value="Vps8_central_dom"/>
</dbReference>
<keyword evidence="7" id="KW-1185">Reference proteome</keyword>